<name>A0A6I2TYD7_9BACT</name>
<feature type="signal peptide" evidence="1">
    <location>
        <begin position="1"/>
        <end position="19"/>
    </location>
</feature>
<protein>
    <recommendedName>
        <fullName evidence="4">CBM6 domain-containing protein</fullName>
    </recommendedName>
</protein>
<dbReference type="Proteomes" id="UP000450161">
    <property type="component" value="Unassembled WGS sequence"/>
</dbReference>
<dbReference type="EMBL" id="VUNF01000012">
    <property type="protein sequence ID" value="MST77557.1"/>
    <property type="molecule type" value="Genomic_DNA"/>
</dbReference>
<evidence type="ECO:0008006" key="4">
    <source>
        <dbReference type="Google" id="ProtNLM"/>
    </source>
</evidence>
<proteinExistence type="predicted"/>
<keyword evidence="1" id="KW-0732">Signal</keyword>
<dbReference type="RefSeq" id="WP_154480988.1">
    <property type="nucleotide sequence ID" value="NZ_VUNF01000012.1"/>
</dbReference>
<reference evidence="2 3" key="1">
    <citation type="submission" date="2019-08" db="EMBL/GenBank/DDBJ databases">
        <title>In-depth cultivation of the pig gut microbiome towards novel bacterial diversity and tailored functional studies.</title>
        <authorList>
            <person name="Wylensek D."/>
            <person name="Hitch T.C.A."/>
            <person name="Clavel T."/>
        </authorList>
    </citation>
    <scope>NUCLEOTIDE SEQUENCE [LARGE SCALE GENOMIC DNA]</scope>
    <source>
        <strain evidence="2 3">LKV-178-WT-2C</strain>
    </source>
</reference>
<evidence type="ECO:0000313" key="2">
    <source>
        <dbReference type="EMBL" id="MST77557.1"/>
    </source>
</evidence>
<feature type="chain" id="PRO_5026050678" description="CBM6 domain-containing protein" evidence="1">
    <location>
        <begin position="20"/>
        <end position="567"/>
    </location>
</feature>
<evidence type="ECO:0000256" key="1">
    <source>
        <dbReference type="SAM" id="SignalP"/>
    </source>
</evidence>
<dbReference type="Gene3D" id="2.60.120.260">
    <property type="entry name" value="Galactose-binding domain-like"/>
    <property type="match status" value="2"/>
</dbReference>
<organism evidence="2 3">
    <name type="scientific">Segatella copri</name>
    <dbReference type="NCBI Taxonomy" id="165179"/>
    <lineage>
        <taxon>Bacteria</taxon>
        <taxon>Pseudomonadati</taxon>
        <taxon>Bacteroidota</taxon>
        <taxon>Bacteroidia</taxon>
        <taxon>Bacteroidales</taxon>
        <taxon>Prevotellaceae</taxon>
        <taxon>Segatella</taxon>
    </lineage>
</organism>
<comment type="caution">
    <text evidence="2">The sequence shown here is derived from an EMBL/GenBank/DDBJ whole genome shotgun (WGS) entry which is preliminary data.</text>
</comment>
<dbReference type="SUPFAM" id="SSF49785">
    <property type="entry name" value="Galactose-binding domain-like"/>
    <property type="match status" value="2"/>
</dbReference>
<sequence length="567" mass="61083">MKKLLTLVAAAFMAVSVSAANKVLKITGIADKANPWDIQCFINLKNLEKGKAYVVKFDVYTTAGTEFTIGTQAINETQTEHKTVWNASAVFSDTDNLTLPKTKSEAVINFPGKTTVTCHSHCKAKPGMTINHDGGNIETCDPEILENYEYAATALLLNIGKLPKDAVIYIGSIKVYDADGNLCSTENFDDATVGENDTNKTIHYPGWQKAATFEIADENATYFSSVDLADIDFSASDANKIGGWGGGFHSEINKTDGVDVITFTKQNYAHEVQVDFENVYPKGAKIRLTMVAKGDGKGSINAVLQNPDNYKECSTYEDITLATGDFQPIEKTFTCFGDNARRLLLNVGTYEGTIYIKSVKIEALQVPQETVTISPSGYSTYAAYYPVDYSKLGLTAYTVKLNEKKTGIVMNEVKGVVPAGVAVLLKGEANKDYALPKDEGGENVTSDLKLSDGTATSYKKTVTSSSEKIPVAVYGLATVNGQDGFYKASEGKTIPTKCAYLEVENPTPTSSAKFYSLGDQSGSTTGITSVKNEAAGNNAPMYNLAGQLVDKGYKGIVIKNGKKIVLK</sequence>
<accession>A0A6I2TYD7</accession>
<dbReference type="InterPro" id="IPR008979">
    <property type="entry name" value="Galactose-bd-like_sf"/>
</dbReference>
<dbReference type="AlphaFoldDB" id="A0A6I2TYD7"/>
<gene>
    <name evidence="2" type="ORF">FYJ72_07665</name>
</gene>
<evidence type="ECO:0000313" key="3">
    <source>
        <dbReference type="Proteomes" id="UP000450161"/>
    </source>
</evidence>